<gene>
    <name evidence="1" type="ORF">CP963_13895</name>
</gene>
<protein>
    <submittedName>
        <fullName evidence="1">Uncharacterized protein</fullName>
    </submittedName>
</protein>
<proteinExistence type="predicted"/>
<accession>A0A6M8NV47</accession>
<reference evidence="1 2" key="1">
    <citation type="submission" date="2017-09" db="EMBL/GenBank/DDBJ databases">
        <title>Genomics of the genus Arcobacter.</title>
        <authorList>
            <person name="Perez-Cataluna A."/>
            <person name="Figueras M.J."/>
            <person name="Salas-Masso N."/>
        </authorList>
    </citation>
    <scope>NUCLEOTIDE SEQUENCE [LARGE SCALE GENOMIC DNA]</scope>
    <source>
        <strain evidence="1 2">CECT 7834</strain>
    </source>
</reference>
<dbReference type="AlphaFoldDB" id="A0A6M8NV47"/>
<sequence length="130" mass="15150">MIEIEDENQNKKEFFKALVLKKLGEEIDDLIEDNVIILARVSGYEVIYFFYDNKKKIVILDQLNYDLNTAIDTTNIEKIAKAITVKIGIEKEELEDYKFIFFKEKKPVIHTFSIVSNQFNDLSLGLVLNP</sequence>
<name>A0A6M8NV47_9BACT</name>
<evidence type="ECO:0000313" key="2">
    <source>
        <dbReference type="Proteomes" id="UP000290378"/>
    </source>
</evidence>
<comment type="caution">
    <text evidence="1">The sequence shown here is derived from an EMBL/GenBank/DDBJ whole genome shotgun (WGS) entry which is preliminary data.</text>
</comment>
<evidence type="ECO:0000313" key="1">
    <source>
        <dbReference type="EMBL" id="RXI37004.1"/>
    </source>
</evidence>
<dbReference type="Proteomes" id="UP000290378">
    <property type="component" value="Unassembled WGS sequence"/>
</dbReference>
<dbReference type="EMBL" id="NXII01000043">
    <property type="protein sequence ID" value="RXI37004.1"/>
    <property type="molecule type" value="Genomic_DNA"/>
</dbReference>
<organism evidence="1 2">
    <name type="scientific">Arcobacter cloacae</name>
    <dbReference type="NCBI Taxonomy" id="1054034"/>
    <lineage>
        <taxon>Bacteria</taxon>
        <taxon>Pseudomonadati</taxon>
        <taxon>Campylobacterota</taxon>
        <taxon>Epsilonproteobacteria</taxon>
        <taxon>Campylobacterales</taxon>
        <taxon>Arcobacteraceae</taxon>
        <taxon>Arcobacter</taxon>
    </lineage>
</organism>
<dbReference type="RefSeq" id="WP_129014718.1">
    <property type="nucleotide sequence ID" value="NZ_CBCSEI010000019.1"/>
</dbReference>
<keyword evidence="2" id="KW-1185">Reference proteome</keyword>